<dbReference type="RefSeq" id="WP_153383699.1">
    <property type="nucleotide sequence ID" value="NZ_VDFM01000012.1"/>
</dbReference>
<gene>
    <name evidence="2" type="ORF">FHL02_09130</name>
</gene>
<feature type="transmembrane region" description="Helical" evidence="1">
    <location>
        <begin position="30"/>
        <end position="47"/>
    </location>
</feature>
<keyword evidence="1" id="KW-1133">Transmembrane helix</keyword>
<dbReference type="OrthoDB" id="9854028at2"/>
<keyword evidence="1" id="KW-0472">Membrane</keyword>
<dbReference type="Proteomes" id="UP000380386">
    <property type="component" value="Unassembled WGS sequence"/>
</dbReference>
<reference evidence="2 3" key="1">
    <citation type="journal article" date="2019" name="Syst. Appl. Microbiol.">
        <title>Polyphasic characterization of two novel Lactobacillus spp. isolated from blown salami packages: Description of Lactobacillus halodurans sp. nov. and Lactobacillus salsicarnum sp. nov.</title>
        <authorList>
            <person name="Schuster J.A."/>
            <person name="Klingl A."/>
            <person name="Vogel R.F."/>
            <person name="Ehrmann M.A."/>
        </authorList>
    </citation>
    <scope>NUCLEOTIDE SEQUENCE [LARGE SCALE GENOMIC DNA]</scope>
    <source>
        <strain evidence="2 3">TMW 1.2118</strain>
    </source>
</reference>
<dbReference type="AlphaFoldDB" id="A0A5P0ZJB3"/>
<dbReference type="EMBL" id="VDFM01000012">
    <property type="protein sequence ID" value="MQS53183.1"/>
    <property type="molecule type" value="Genomic_DNA"/>
</dbReference>
<keyword evidence="1" id="KW-0812">Transmembrane</keyword>
<name>A0A5P0ZJB3_9LACO</name>
<comment type="caution">
    <text evidence="2">The sequence shown here is derived from an EMBL/GenBank/DDBJ whole genome shotgun (WGS) entry which is preliminary data.</text>
</comment>
<accession>A0A5P0ZJB3</accession>
<proteinExistence type="predicted"/>
<sequence>MKFIGDFSVIFISILLPLFLIVFVFGFPRIVILAMTALYLFVFYKMVKRYAITKFMVWNGYCYWYVKRLISEDDYQETVYLLGNTDHRRLQRILSLQEYKTLLSVLPKDEQSIRLKEYYRYNESPILMIHKKIGSA</sequence>
<evidence type="ECO:0000313" key="2">
    <source>
        <dbReference type="EMBL" id="MQS53183.1"/>
    </source>
</evidence>
<feature type="transmembrane region" description="Helical" evidence="1">
    <location>
        <begin position="7"/>
        <end position="24"/>
    </location>
</feature>
<evidence type="ECO:0000256" key="1">
    <source>
        <dbReference type="SAM" id="Phobius"/>
    </source>
</evidence>
<organism evidence="2 3">
    <name type="scientific">Companilactobacillus mishanensis</name>
    <dbReference type="NCBI Taxonomy" id="2486008"/>
    <lineage>
        <taxon>Bacteria</taxon>
        <taxon>Bacillati</taxon>
        <taxon>Bacillota</taxon>
        <taxon>Bacilli</taxon>
        <taxon>Lactobacillales</taxon>
        <taxon>Lactobacillaceae</taxon>
        <taxon>Companilactobacillus</taxon>
    </lineage>
</organism>
<evidence type="ECO:0000313" key="3">
    <source>
        <dbReference type="Proteomes" id="UP000380386"/>
    </source>
</evidence>
<protein>
    <submittedName>
        <fullName evidence="2">Uncharacterized protein</fullName>
    </submittedName>
</protein>